<dbReference type="InterPro" id="IPR012347">
    <property type="entry name" value="Ferritin-like"/>
</dbReference>
<dbReference type="GO" id="GO:0016722">
    <property type="term" value="F:oxidoreductase activity, acting on metal ions"/>
    <property type="evidence" value="ECO:0007669"/>
    <property type="project" value="InterPro"/>
</dbReference>
<protein>
    <submittedName>
        <fullName evidence="5">Starvation-inducible DNA-binding protein</fullName>
    </submittedName>
</protein>
<dbReference type="PRINTS" id="PR01346">
    <property type="entry name" value="HELNAPAPROT"/>
</dbReference>
<gene>
    <name evidence="5" type="ORF">SAMN04324258_2874</name>
</gene>
<dbReference type="PANTHER" id="PTHR42932:SF3">
    <property type="entry name" value="DNA PROTECTION DURING STARVATION PROTEIN"/>
    <property type="match status" value="1"/>
</dbReference>
<keyword evidence="5" id="KW-0238">DNA-binding</keyword>
<reference evidence="5 6" key="1">
    <citation type="submission" date="2017-02" db="EMBL/GenBank/DDBJ databases">
        <authorList>
            <person name="Peterson S.W."/>
        </authorList>
    </citation>
    <scope>NUCLEOTIDE SEQUENCE [LARGE SCALE GENOMIC DNA]</scope>
    <source>
        <strain evidence="5 6">DSM 21481</strain>
    </source>
</reference>
<proteinExistence type="inferred from homology"/>
<evidence type="ECO:0000256" key="3">
    <source>
        <dbReference type="SAM" id="MobiDB-lite"/>
    </source>
</evidence>
<dbReference type="Pfam" id="PF00210">
    <property type="entry name" value="Ferritin"/>
    <property type="match status" value="1"/>
</dbReference>
<dbReference type="AlphaFoldDB" id="A0A1T5L4U7"/>
<feature type="domain" description="Ferritin/DPS" evidence="4">
    <location>
        <begin position="24"/>
        <end position="162"/>
    </location>
</feature>
<evidence type="ECO:0000313" key="5">
    <source>
        <dbReference type="EMBL" id="SKC71072.1"/>
    </source>
</evidence>
<name>A0A1T5L4U7_9MICO</name>
<evidence type="ECO:0000256" key="1">
    <source>
        <dbReference type="ARBA" id="ARBA00009497"/>
    </source>
</evidence>
<sequence>MADRSTPRYTVPSLTTQQGATVAAILQERLNSLTDLHLTLKHVHWNVVGPHFIAVHEMLDPQVDAVRAMTDAVAERIATLGTSPVGTPGALVAARTWDDYGLRRASAIEHLGALDEVYEGVITAHRKAAKDTEPLDDVTNDLLIGHLHELELFHWFVRAHLESAGGELSTAGETTEKGAARKAAAATGSAASGSSRTRTTTTAAKKK</sequence>
<dbReference type="PANTHER" id="PTHR42932">
    <property type="entry name" value="GENERAL STRESS PROTEIN 20U"/>
    <property type="match status" value="1"/>
</dbReference>
<comment type="similarity">
    <text evidence="1 2">Belongs to the Dps family.</text>
</comment>
<dbReference type="InterPro" id="IPR008331">
    <property type="entry name" value="Ferritin_DPS_dom"/>
</dbReference>
<evidence type="ECO:0000256" key="2">
    <source>
        <dbReference type="RuleBase" id="RU003875"/>
    </source>
</evidence>
<dbReference type="InterPro" id="IPR023188">
    <property type="entry name" value="DPS_DNA-bd_CS"/>
</dbReference>
<dbReference type="OrthoDB" id="9797687at2"/>
<dbReference type="GO" id="GO:0008199">
    <property type="term" value="F:ferric iron binding"/>
    <property type="evidence" value="ECO:0007669"/>
    <property type="project" value="InterPro"/>
</dbReference>
<dbReference type="InterPro" id="IPR009078">
    <property type="entry name" value="Ferritin-like_SF"/>
</dbReference>
<feature type="compositionally biased region" description="Low complexity" evidence="3">
    <location>
        <begin position="181"/>
        <end position="207"/>
    </location>
</feature>
<organism evidence="5 6">
    <name type="scientific">Krasilnikoviella flava</name>
    <dbReference type="NCBI Taxonomy" id="526729"/>
    <lineage>
        <taxon>Bacteria</taxon>
        <taxon>Bacillati</taxon>
        <taxon>Actinomycetota</taxon>
        <taxon>Actinomycetes</taxon>
        <taxon>Micrococcales</taxon>
        <taxon>Promicromonosporaceae</taxon>
        <taxon>Krasilnikoviella</taxon>
    </lineage>
</organism>
<dbReference type="Gene3D" id="1.20.1260.10">
    <property type="match status" value="1"/>
</dbReference>
<dbReference type="SUPFAM" id="SSF47240">
    <property type="entry name" value="Ferritin-like"/>
    <property type="match status" value="1"/>
</dbReference>
<dbReference type="InterPro" id="IPR002177">
    <property type="entry name" value="DPS_DNA-bd"/>
</dbReference>
<dbReference type="CDD" id="cd01043">
    <property type="entry name" value="DPS"/>
    <property type="match status" value="1"/>
</dbReference>
<accession>A0A1T5L4U7</accession>
<evidence type="ECO:0000259" key="4">
    <source>
        <dbReference type="Pfam" id="PF00210"/>
    </source>
</evidence>
<dbReference type="Proteomes" id="UP000189777">
    <property type="component" value="Unassembled WGS sequence"/>
</dbReference>
<dbReference type="STRING" id="526729.SAMN04324258_2874"/>
<evidence type="ECO:0000313" key="6">
    <source>
        <dbReference type="Proteomes" id="UP000189777"/>
    </source>
</evidence>
<dbReference type="RefSeq" id="WP_079575167.1">
    <property type="nucleotide sequence ID" value="NZ_FUZQ01000005.1"/>
</dbReference>
<keyword evidence="6" id="KW-1185">Reference proteome</keyword>
<dbReference type="PROSITE" id="PS00818">
    <property type="entry name" value="DPS_1"/>
    <property type="match status" value="1"/>
</dbReference>
<feature type="region of interest" description="Disordered" evidence="3">
    <location>
        <begin position="168"/>
        <end position="207"/>
    </location>
</feature>
<dbReference type="GO" id="GO:0003677">
    <property type="term" value="F:DNA binding"/>
    <property type="evidence" value="ECO:0007669"/>
    <property type="project" value="UniProtKB-KW"/>
</dbReference>
<dbReference type="EMBL" id="FUZQ01000005">
    <property type="protein sequence ID" value="SKC71072.1"/>
    <property type="molecule type" value="Genomic_DNA"/>
</dbReference>